<dbReference type="InterPro" id="IPR046760">
    <property type="entry name" value="Tab2-like_N"/>
</dbReference>
<dbReference type="InterPro" id="IPR046761">
    <property type="entry name" value="Tab2-like_C"/>
</dbReference>
<dbReference type="Pfam" id="PF06485">
    <property type="entry name" value="Tab2-like_N"/>
    <property type="match status" value="1"/>
</dbReference>
<dbReference type="PANTHER" id="PTHR34556:SF2">
    <property type="entry name" value="PROTEIN TAB2 HOMOLOG, CHLOROPLASTIC"/>
    <property type="match status" value="1"/>
</dbReference>
<evidence type="ECO:0000313" key="4">
    <source>
        <dbReference type="Proteomes" id="UP000516013"/>
    </source>
</evidence>
<dbReference type="PANTHER" id="PTHR34556">
    <property type="match status" value="1"/>
</dbReference>
<dbReference type="RefSeq" id="WP_187705600.1">
    <property type="nucleotide sequence ID" value="NZ_CP060822.1"/>
</dbReference>
<gene>
    <name evidence="3" type="ORF">IAR63_13350</name>
</gene>
<accession>A0A7H0EYI5</accession>
<evidence type="ECO:0000313" key="3">
    <source>
        <dbReference type="EMBL" id="QNP28851.1"/>
    </source>
</evidence>
<organism evidence="3 4">
    <name type="scientific">Cylindrospermopsis curvispora GIHE-G1</name>
    <dbReference type="NCBI Taxonomy" id="2666332"/>
    <lineage>
        <taxon>Bacteria</taxon>
        <taxon>Bacillati</taxon>
        <taxon>Cyanobacteriota</taxon>
        <taxon>Cyanophyceae</taxon>
        <taxon>Nostocales</taxon>
        <taxon>Aphanizomenonaceae</taxon>
        <taxon>Cylindrospermopsis</taxon>
    </lineage>
</organism>
<feature type="domain" description="RNA-binding protein Tab2-like N-terminal" evidence="1">
    <location>
        <begin position="4"/>
        <end position="114"/>
    </location>
</feature>
<evidence type="ECO:0000259" key="1">
    <source>
        <dbReference type="Pfam" id="PF06485"/>
    </source>
</evidence>
<keyword evidence="4" id="KW-1185">Reference proteome</keyword>
<reference evidence="3 4" key="1">
    <citation type="submission" date="2020-08" db="EMBL/GenBank/DDBJ databases">
        <title>Complete genome sequence of Raphidiopsis curvispora isolated from drinking water reservoir in South Korea.</title>
        <authorList>
            <person name="Jeong J."/>
        </authorList>
    </citation>
    <scope>NUCLEOTIDE SEQUENCE [LARGE SCALE GENOMIC DNA]</scope>
    <source>
        <strain evidence="3 4">GIHE-G1</strain>
    </source>
</reference>
<proteinExistence type="predicted"/>
<dbReference type="Pfam" id="PF20429">
    <property type="entry name" value="Tab2-like_C"/>
    <property type="match status" value="1"/>
</dbReference>
<dbReference type="InterPro" id="IPR009472">
    <property type="entry name" value="Tab2-like"/>
</dbReference>
<dbReference type="EMBL" id="CP060822">
    <property type="protein sequence ID" value="QNP28851.1"/>
    <property type="molecule type" value="Genomic_DNA"/>
</dbReference>
<sequence length="289" mass="32930">MGNIWELDFYSRPILDANQKKVWEVLICESPTDVLTKVDSLFRYSQYCPSTQVNSVWLRQALQEAIEKAGVAPIKIRFFRRQMNNMITKACQDMGIPALSSRKTLVLNQWIQQRMEEVYPQEPGYQQVTNSSVRLERPLPQRLPDALEGKQWTFVSLEVSDFTDMPEWEIAFGEAFPLELAGLSPETPIPGILIFSPRALPIAGWMSGLELAYLRFDSNRNNQGDRLVLETGGTESWILANLRTTKLLAEARSFEEAKQKANGVHFIGVQSDPQSQSFAGFWLLKEINL</sequence>
<feature type="domain" description="RNA-binding protein Tab2/Atab2 C-terminal" evidence="2">
    <location>
        <begin position="131"/>
        <end position="285"/>
    </location>
</feature>
<dbReference type="AlphaFoldDB" id="A0A7H0EYI5"/>
<dbReference type="GO" id="GO:0003723">
    <property type="term" value="F:RNA binding"/>
    <property type="evidence" value="ECO:0007669"/>
    <property type="project" value="InterPro"/>
</dbReference>
<evidence type="ECO:0000259" key="2">
    <source>
        <dbReference type="Pfam" id="PF20429"/>
    </source>
</evidence>
<dbReference type="KEGG" id="ccur:IAR63_13350"/>
<dbReference type="Proteomes" id="UP000516013">
    <property type="component" value="Chromosome"/>
</dbReference>
<name>A0A7H0EYI5_9CYAN</name>
<protein>
    <submittedName>
        <fullName evidence="3">Tab2/Atab2 family RNA-binding protein</fullName>
    </submittedName>
</protein>